<organism evidence="8">
    <name type="scientific">freshwater metagenome</name>
    <dbReference type="NCBI Taxonomy" id="449393"/>
    <lineage>
        <taxon>unclassified sequences</taxon>
        <taxon>metagenomes</taxon>
        <taxon>ecological metagenomes</taxon>
    </lineage>
</organism>
<dbReference type="PANTHER" id="PTHR30001:SF0">
    <property type="entry name" value="RIBONUCLEASE G"/>
    <property type="match status" value="1"/>
</dbReference>
<keyword evidence="4" id="KW-0460">Magnesium</keyword>
<proteinExistence type="predicted"/>
<reference evidence="8" key="1">
    <citation type="submission" date="2020-05" db="EMBL/GenBank/DDBJ databases">
        <authorList>
            <person name="Chiriac C."/>
            <person name="Salcher M."/>
            <person name="Ghai R."/>
            <person name="Kavagutti S V."/>
        </authorList>
    </citation>
    <scope>NUCLEOTIDE SEQUENCE</scope>
</reference>
<evidence type="ECO:0000313" key="7">
    <source>
        <dbReference type="EMBL" id="CAB4759583.1"/>
    </source>
</evidence>
<name>A0A6J7H2I2_9ZZZZ</name>
<sequence>MKQRGGKSRNGRAVGRFQMNVQVRGEATQIAILEGRSLVEHYVSKPTDDTTQIHGNIYIGKVENVLPGMEAAFIDIATPKNAVLYRSDVVHDASELDKRADPPRIEDVLKSKQLIVCQVTKNPIAHKGARLTQEVSLPGRFVVLVPNSSTFGISKRLPDDERKRLRQLLDRVKPKQHGVIVRTAAEGVTAEELERDVARLVKQWDRISELAAKQNRPGLLYREPELAVRFIREEFSAEYRAVVIDDEALYADVKEYVEAVAPALAERVQFYDRKAEPLPIFERFHVMEQLAKAVDRKVWLPSGGSLIIEATEALTVIDVNTGRNVGSSNLEETVFRNNLEAAEEIARQLRLRDIGGIIVIDFIDMEIKENRDQVGRQFREALSRDKTRTQVFAISELGLVEMTRKRIGEGLLESVSTICEPCEGRGVLLASEFLS</sequence>
<dbReference type="SUPFAM" id="SSF50249">
    <property type="entry name" value="Nucleic acid-binding proteins"/>
    <property type="match status" value="1"/>
</dbReference>
<gene>
    <name evidence="7" type="ORF">UFOPK2766_02137</name>
    <name evidence="8" type="ORF">UFOPK3519_01405</name>
</gene>
<dbReference type="InterPro" id="IPR012340">
    <property type="entry name" value="NA-bd_OB-fold"/>
</dbReference>
<dbReference type="InterPro" id="IPR004659">
    <property type="entry name" value="RNase_E/G"/>
</dbReference>
<keyword evidence="5" id="KW-0694">RNA-binding</keyword>
<evidence type="ECO:0000259" key="6">
    <source>
        <dbReference type="Pfam" id="PF10150"/>
    </source>
</evidence>
<dbReference type="GO" id="GO:0005737">
    <property type="term" value="C:cytoplasm"/>
    <property type="evidence" value="ECO:0007669"/>
    <property type="project" value="TreeGrafter"/>
</dbReference>
<evidence type="ECO:0000256" key="4">
    <source>
        <dbReference type="ARBA" id="ARBA00022842"/>
    </source>
</evidence>
<keyword evidence="3" id="KW-0378">Hydrolase</keyword>
<evidence type="ECO:0000256" key="2">
    <source>
        <dbReference type="ARBA" id="ARBA00022723"/>
    </source>
</evidence>
<dbReference type="GO" id="GO:0003723">
    <property type="term" value="F:RNA binding"/>
    <property type="evidence" value="ECO:0007669"/>
    <property type="project" value="UniProtKB-KW"/>
</dbReference>
<dbReference type="GO" id="GO:0006364">
    <property type="term" value="P:rRNA processing"/>
    <property type="evidence" value="ECO:0007669"/>
    <property type="project" value="TreeGrafter"/>
</dbReference>
<protein>
    <submittedName>
        <fullName evidence="8">Unannotated protein</fullName>
    </submittedName>
</protein>
<evidence type="ECO:0000256" key="1">
    <source>
        <dbReference type="ARBA" id="ARBA00001946"/>
    </source>
</evidence>
<dbReference type="CDD" id="cd04453">
    <property type="entry name" value="S1_RNase_E"/>
    <property type="match status" value="1"/>
</dbReference>
<dbReference type="GO" id="GO:0016787">
    <property type="term" value="F:hydrolase activity"/>
    <property type="evidence" value="ECO:0007669"/>
    <property type="project" value="UniProtKB-KW"/>
</dbReference>
<accession>A0A6J7H2I2</accession>
<feature type="domain" description="RNA-binding protein AU-1/Ribonuclease E/G" evidence="6">
    <location>
        <begin position="136"/>
        <end position="406"/>
    </location>
</feature>
<dbReference type="NCBIfam" id="TIGR00757">
    <property type="entry name" value="RNaseEG"/>
    <property type="match status" value="1"/>
</dbReference>
<dbReference type="GO" id="GO:0004540">
    <property type="term" value="F:RNA nuclease activity"/>
    <property type="evidence" value="ECO:0007669"/>
    <property type="project" value="InterPro"/>
</dbReference>
<dbReference type="EMBL" id="CAEZYU010000141">
    <property type="protein sequence ID" value="CAB4759583.1"/>
    <property type="molecule type" value="Genomic_DNA"/>
</dbReference>
<evidence type="ECO:0000256" key="3">
    <source>
        <dbReference type="ARBA" id="ARBA00022801"/>
    </source>
</evidence>
<dbReference type="GO" id="GO:0046872">
    <property type="term" value="F:metal ion binding"/>
    <property type="evidence" value="ECO:0007669"/>
    <property type="project" value="UniProtKB-KW"/>
</dbReference>
<dbReference type="AlphaFoldDB" id="A0A6J7H2I2"/>
<comment type="cofactor">
    <cofactor evidence="1">
        <name>Mg(2+)</name>
        <dbReference type="ChEBI" id="CHEBI:18420"/>
    </cofactor>
</comment>
<dbReference type="Pfam" id="PF10150">
    <property type="entry name" value="RNase_E_G"/>
    <property type="match status" value="1"/>
</dbReference>
<evidence type="ECO:0000256" key="5">
    <source>
        <dbReference type="ARBA" id="ARBA00022884"/>
    </source>
</evidence>
<dbReference type="InterPro" id="IPR019307">
    <property type="entry name" value="RNA-bd_AU-1/RNase_E/G"/>
</dbReference>
<dbReference type="EMBL" id="CAFBMG010000130">
    <property type="protein sequence ID" value="CAB4910835.1"/>
    <property type="molecule type" value="Genomic_DNA"/>
</dbReference>
<evidence type="ECO:0000313" key="8">
    <source>
        <dbReference type="EMBL" id="CAB4910835.1"/>
    </source>
</evidence>
<keyword evidence="2" id="KW-0479">Metal-binding</keyword>
<dbReference type="Gene3D" id="2.40.50.140">
    <property type="entry name" value="Nucleic acid-binding proteins"/>
    <property type="match status" value="1"/>
</dbReference>
<dbReference type="PANTHER" id="PTHR30001">
    <property type="entry name" value="RIBONUCLEASE"/>
    <property type="match status" value="1"/>
</dbReference>